<proteinExistence type="predicted"/>
<reference evidence="10 11" key="1">
    <citation type="journal article" date="2016" name="Genome Biol. Evol.">
        <title>Gene Family Evolution Reflects Adaptation to Soil Environmental Stressors in the Genome of the Collembolan Orchesella cincta.</title>
        <authorList>
            <person name="Faddeeva-Vakhrusheva A."/>
            <person name="Derks M.F."/>
            <person name="Anvar S.Y."/>
            <person name="Agamennone V."/>
            <person name="Suring W."/>
            <person name="Smit S."/>
            <person name="van Straalen N.M."/>
            <person name="Roelofs D."/>
        </authorList>
    </citation>
    <scope>NUCLEOTIDE SEQUENCE [LARGE SCALE GENOMIC DNA]</scope>
    <source>
        <tissue evidence="10">Mixed pool</tissue>
    </source>
</reference>
<feature type="region of interest" description="Disordered" evidence="8">
    <location>
        <begin position="1"/>
        <end position="41"/>
    </location>
</feature>
<dbReference type="STRING" id="48709.A0A1D2NH78"/>
<dbReference type="InterPro" id="IPR011598">
    <property type="entry name" value="bHLH_dom"/>
</dbReference>
<dbReference type="GO" id="GO:0061564">
    <property type="term" value="P:axon development"/>
    <property type="evidence" value="ECO:0007669"/>
    <property type="project" value="TreeGrafter"/>
</dbReference>
<organism evidence="10 11">
    <name type="scientific">Orchesella cincta</name>
    <name type="common">Springtail</name>
    <name type="synonym">Podura cincta</name>
    <dbReference type="NCBI Taxonomy" id="48709"/>
    <lineage>
        <taxon>Eukaryota</taxon>
        <taxon>Metazoa</taxon>
        <taxon>Ecdysozoa</taxon>
        <taxon>Arthropoda</taxon>
        <taxon>Hexapoda</taxon>
        <taxon>Collembola</taxon>
        <taxon>Entomobryomorpha</taxon>
        <taxon>Entomobryoidea</taxon>
        <taxon>Orchesellidae</taxon>
        <taxon>Orchesellinae</taxon>
        <taxon>Orchesella</taxon>
    </lineage>
</organism>
<evidence type="ECO:0000256" key="5">
    <source>
        <dbReference type="ARBA" id="ARBA00023125"/>
    </source>
</evidence>
<dbReference type="GO" id="GO:0007423">
    <property type="term" value="P:sensory organ development"/>
    <property type="evidence" value="ECO:0007669"/>
    <property type="project" value="TreeGrafter"/>
</dbReference>
<dbReference type="CDD" id="cd11427">
    <property type="entry name" value="bHLH_TS_NeuroD"/>
    <property type="match status" value="1"/>
</dbReference>
<dbReference type="GO" id="GO:0045944">
    <property type="term" value="P:positive regulation of transcription by RNA polymerase II"/>
    <property type="evidence" value="ECO:0007669"/>
    <property type="project" value="TreeGrafter"/>
</dbReference>
<keyword evidence="7" id="KW-0539">Nucleus</keyword>
<dbReference type="InterPro" id="IPR050359">
    <property type="entry name" value="bHLH_transcription_factors"/>
</dbReference>
<evidence type="ECO:0000256" key="4">
    <source>
        <dbReference type="ARBA" id="ARBA00023015"/>
    </source>
</evidence>
<dbReference type="OrthoDB" id="10039134at2759"/>
<dbReference type="Proteomes" id="UP000094527">
    <property type="component" value="Unassembled WGS sequence"/>
</dbReference>
<accession>A0A1D2NH78</accession>
<dbReference type="InterPro" id="IPR022575">
    <property type="entry name" value="NeuroD_DUF"/>
</dbReference>
<evidence type="ECO:0000256" key="6">
    <source>
        <dbReference type="ARBA" id="ARBA00023163"/>
    </source>
</evidence>
<dbReference type="GO" id="GO:0070888">
    <property type="term" value="F:E-box binding"/>
    <property type="evidence" value="ECO:0007669"/>
    <property type="project" value="TreeGrafter"/>
</dbReference>
<keyword evidence="4" id="KW-0805">Transcription regulation</keyword>
<dbReference type="PROSITE" id="PS50888">
    <property type="entry name" value="BHLH"/>
    <property type="match status" value="1"/>
</dbReference>
<comment type="caution">
    <text evidence="10">The sequence shown here is derived from an EMBL/GenBank/DDBJ whole genome shotgun (WGS) entry which is preliminary data.</text>
</comment>
<evidence type="ECO:0000256" key="8">
    <source>
        <dbReference type="SAM" id="MobiDB-lite"/>
    </source>
</evidence>
<protein>
    <submittedName>
        <fullName evidence="10">Neurogenic differentiation factor 1</fullName>
    </submittedName>
</protein>
<keyword evidence="1" id="KW-0217">Developmental protein</keyword>
<dbReference type="EMBL" id="LJIJ01000039">
    <property type="protein sequence ID" value="ODN04624.1"/>
    <property type="molecule type" value="Genomic_DNA"/>
</dbReference>
<dbReference type="SUPFAM" id="SSF47459">
    <property type="entry name" value="HLH, helix-loop-helix DNA-binding domain"/>
    <property type="match status" value="1"/>
</dbReference>
<name>A0A1D2NH78_ORCCI</name>
<dbReference type="GO" id="GO:0046983">
    <property type="term" value="F:protein dimerization activity"/>
    <property type="evidence" value="ECO:0007669"/>
    <property type="project" value="InterPro"/>
</dbReference>
<dbReference type="GO" id="GO:0000981">
    <property type="term" value="F:DNA-binding transcription factor activity, RNA polymerase II-specific"/>
    <property type="evidence" value="ECO:0007669"/>
    <property type="project" value="TreeGrafter"/>
</dbReference>
<dbReference type="PANTHER" id="PTHR19290">
    <property type="entry name" value="BASIC HELIX-LOOP-HELIX PROTEIN NEUROGENIN-RELATED"/>
    <property type="match status" value="1"/>
</dbReference>
<evidence type="ECO:0000313" key="10">
    <source>
        <dbReference type="EMBL" id="ODN04624.1"/>
    </source>
</evidence>
<keyword evidence="2" id="KW-0221">Differentiation</keyword>
<keyword evidence="5" id="KW-0238">DNA-binding</keyword>
<dbReference type="Pfam" id="PF12533">
    <property type="entry name" value="Neuro_bHLH"/>
    <property type="match status" value="1"/>
</dbReference>
<feature type="compositionally biased region" description="Low complexity" evidence="8">
    <location>
        <begin position="1"/>
        <end position="13"/>
    </location>
</feature>
<sequence length="272" mass="30331">MSSGVSKSSSTTETHSKNKNGRKVVKPTKTKIRRHKANARERHRMHGLNAALDKLRKVIPINSQTQRLSKIETLRLARNYIRVLGTVLDNDGNHTQQPEVDTVQFAKLLSVGLSQGTTNLIAGFLNLNPRTMLPQFYPKPAQFAVFEPNWVMKLYRATAPQLSQTMGATSVIYQHSSQPFYSSGDSILHQESLSPEFTEHGNTHLPYNFPETSEAYNGNDLEAVNESLHLHHPNSVNQHDNYYVSSVRAISAAASNISDSSSGTSENSINWF</sequence>
<dbReference type="Pfam" id="PF00010">
    <property type="entry name" value="HLH"/>
    <property type="match status" value="1"/>
</dbReference>
<feature type="domain" description="BHLH" evidence="9">
    <location>
        <begin position="32"/>
        <end position="84"/>
    </location>
</feature>
<evidence type="ECO:0000256" key="1">
    <source>
        <dbReference type="ARBA" id="ARBA00022473"/>
    </source>
</evidence>
<evidence type="ECO:0000256" key="7">
    <source>
        <dbReference type="ARBA" id="ARBA00023242"/>
    </source>
</evidence>
<dbReference type="InterPro" id="IPR036638">
    <property type="entry name" value="HLH_DNA-bd_sf"/>
</dbReference>
<evidence type="ECO:0000313" key="11">
    <source>
        <dbReference type="Proteomes" id="UP000094527"/>
    </source>
</evidence>
<keyword evidence="3" id="KW-0524">Neurogenesis</keyword>
<evidence type="ECO:0000256" key="3">
    <source>
        <dbReference type="ARBA" id="ARBA00022902"/>
    </source>
</evidence>
<keyword evidence="6" id="KW-0804">Transcription</keyword>
<dbReference type="AlphaFoldDB" id="A0A1D2NH78"/>
<feature type="compositionally biased region" description="Basic residues" evidence="8">
    <location>
        <begin position="17"/>
        <end position="41"/>
    </location>
</feature>
<keyword evidence="11" id="KW-1185">Reference proteome</keyword>
<dbReference type="Gene3D" id="4.10.280.10">
    <property type="entry name" value="Helix-loop-helix DNA-binding domain"/>
    <property type="match status" value="1"/>
</dbReference>
<gene>
    <name evidence="10" type="ORF">Ocin01_02044</name>
</gene>
<dbReference type="PANTHER" id="PTHR19290:SF134">
    <property type="entry name" value="NEUROGENIC DIFFERENTIATION FACTOR 1"/>
    <property type="match status" value="1"/>
</dbReference>
<evidence type="ECO:0000259" key="9">
    <source>
        <dbReference type="PROSITE" id="PS50888"/>
    </source>
</evidence>
<dbReference type="SMART" id="SM00353">
    <property type="entry name" value="HLH"/>
    <property type="match status" value="1"/>
</dbReference>
<evidence type="ECO:0000256" key="2">
    <source>
        <dbReference type="ARBA" id="ARBA00022782"/>
    </source>
</evidence>
<dbReference type="GO" id="GO:0005634">
    <property type="term" value="C:nucleus"/>
    <property type="evidence" value="ECO:0007669"/>
    <property type="project" value="TreeGrafter"/>
</dbReference>